<feature type="domain" description="Condensin complex subunit 1 C-terminal" evidence="9">
    <location>
        <begin position="917"/>
        <end position="1092"/>
    </location>
</feature>
<comment type="caution">
    <text evidence="10">The sequence shown here is derived from an EMBL/GenBank/DDBJ whole genome shotgun (WGS) entry which is preliminary data.</text>
</comment>
<feature type="compositionally biased region" description="Polar residues" evidence="8">
    <location>
        <begin position="201"/>
        <end position="219"/>
    </location>
</feature>
<evidence type="ECO:0000256" key="7">
    <source>
        <dbReference type="SAM" id="Coils"/>
    </source>
</evidence>
<evidence type="ECO:0000256" key="1">
    <source>
        <dbReference type="ARBA" id="ARBA00004123"/>
    </source>
</evidence>
<feature type="compositionally biased region" description="Basic residues" evidence="8">
    <location>
        <begin position="1416"/>
        <end position="1425"/>
    </location>
</feature>
<dbReference type="PANTHER" id="PTHR14222">
    <property type="entry name" value="CONDENSIN"/>
    <property type="match status" value="1"/>
</dbReference>
<dbReference type="GO" id="GO:0042393">
    <property type="term" value="F:histone binding"/>
    <property type="evidence" value="ECO:0007669"/>
    <property type="project" value="TreeGrafter"/>
</dbReference>
<feature type="compositionally biased region" description="Polar residues" evidence="8">
    <location>
        <begin position="1312"/>
        <end position="1323"/>
    </location>
</feature>
<keyword evidence="7" id="KW-0175">Coiled coil</keyword>
<feature type="compositionally biased region" description="Polar residues" evidence="8">
    <location>
        <begin position="1278"/>
        <end position="1288"/>
    </location>
</feature>
<keyword evidence="3" id="KW-0498">Mitosis</keyword>
<dbReference type="GO" id="GO:0010032">
    <property type="term" value="P:meiotic chromosome condensation"/>
    <property type="evidence" value="ECO:0007669"/>
    <property type="project" value="TreeGrafter"/>
</dbReference>
<feature type="region of interest" description="Disordered" evidence="8">
    <location>
        <begin position="1397"/>
        <end position="1425"/>
    </location>
</feature>
<dbReference type="InterPro" id="IPR032682">
    <property type="entry name" value="Cnd1_C"/>
</dbReference>
<dbReference type="EMBL" id="CAKKLH010000035">
    <property type="protein sequence ID" value="CAH0100387.1"/>
    <property type="molecule type" value="Genomic_DNA"/>
</dbReference>
<keyword evidence="4" id="KW-0226">DNA condensation</keyword>
<protein>
    <recommendedName>
        <fullName evidence="9">Condensin complex subunit 1 C-terminal domain-containing protein</fullName>
    </recommendedName>
</protein>
<evidence type="ECO:0000256" key="6">
    <source>
        <dbReference type="ARBA" id="ARBA00023306"/>
    </source>
</evidence>
<accession>A0A8J2RIP3</accession>
<gene>
    <name evidence="10" type="ORF">DGAL_LOCUS2617</name>
</gene>
<dbReference type="GO" id="GO:0000796">
    <property type="term" value="C:condensin complex"/>
    <property type="evidence" value="ECO:0007669"/>
    <property type="project" value="TreeGrafter"/>
</dbReference>
<keyword evidence="6" id="KW-0131">Cell cycle</keyword>
<evidence type="ECO:0000313" key="11">
    <source>
        <dbReference type="Proteomes" id="UP000789390"/>
    </source>
</evidence>
<dbReference type="PANTHER" id="PTHR14222:SF1">
    <property type="entry name" value="CONDENSIN-2 COMPLEX SUBUNIT D3"/>
    <property type="match status" value="1"/>
</dbReference>
<evidence type="ECO:0000256" key="4">
    <source>
        <dbReference type="ARBA" id="ARBA00023067"/>
    </source>
</evidence>
<evidence type="ECO:0000256" key="2">
    <source>
        <dbReference type="ARBA" id="ARBA00022618"/>
    </source>
</evidence>
<dbReference type="Gene3D" id="1.25.10.10">
    <property type="entry name" value="Leucine-rich Repeat Variant"/>
    <property type="match status" value="2"/>
</dbReference>
<dbReference type="GO" id="GO:0007076">
    <property type="term" value="P:mitotic chromosome condensation"/>
    <property type="evidence" value="ECO:0007669"/>
    <property type="project" value="InterPro"/>
</dbReference>
<dbReference type="Proteomes" id="UP000789390">
    <property type="component" value="Unassembled WGS sequence"/>
</dbReference>
<dbReference type="FunFam" id="1.25.10.10:FF:001190">
    <property type="entry name" value="Condensin-2 complex subunit D3"/>
    <property type="match status" value="1"/>
</dbReference>
<feature type="compositionally biased region" description="Basic and acidic residues" evidence="8">
    <location>
        <begin position="1243"/>
        <end position="1259"/>
    </location>
</feature>
<dbReference type="InterPro" id="IPR016024">
    <property type="entry name" value="ARM-type_fold"/>
</dbReference>
<dbReference type="InterPro" id="IPR026971">
    <property type="entry name" value="CND1/NCAPD3"/>
</dbReference>
<dbReference type="SUPFAM" id="SSF48371">
    <property type="entry name" value="ARM repeat"/>
    <property type="match status" value="1"/>
</dbReference>
<sequence length="1425" mass="161654">MEENIESYEETVASELDSLQLDKLDTEWIKEVIDNDFLQCQDIPLQYDEILEECRINSRFIVLQKTLLKWLESNKGAPEESEVATSTRQSLGSSLMPENTSAAVNTNLTNNGSRFWSFLFQEKKVKIQSLLALIGFFIDRGSTLASSHEDRQRCFEAAKMYLTMICIPGSMAFRVFHQMLYAKALQLVQLYVKTRKYTQNKSGSQSQQTKRGHKQTQTIAEFEEDEGEAPIGPEEIVAIEKAMSSLLDVLFLVAQHLSFKRYPNILKETVESILPIISLDRGAVSLKALEIVQNFCNPLHGDAVQTVHHVFVHILPYLVLDPSEKDLNNKNLMALKDISFNLVSNFISKFGEVIYPLVHGLIKHVCVEVVDRAEYRQKTAQTALDLLQLIPEEHQQGTVRWFLLLAHTEQAFLRLFSLEILSILLQNGRIDALTFAVIFGQCSDQSATVRAKALSILGDCIESNDRSVVELFDIIFTEDVERQVPSTEEEEETDIVELLQGEGPINDTAALLPKASAIMNLLKERAVDDKVHVRKNALQLLLSVTRRHGRYLTPELLKLLGSACRDVAMLIRRNIAQMMTDLLCEHPGNEAVQKMWARSVLPLVIDGETRVQEKALECTDQLVLRSLVGPESQQGWTLLEVIIEQGLDIYLSKAVEMWSRQQQIPAQLLRTVLSNTEERPRAALTLVAIFARHATIDNNIKKFALSYLQENIGSTNPVNVYCIQQVFKVIGATLPSMSKENVQTIRDISSRFVAHSHLPTNVIPTACDMVVFCIQQQIADENDARKEAAEWAREIIFSCGEFLSVHLRKQENVLPEEEEQLARRIITLGCVGLHCPQQVNKRHFLLLQHAAFQPESGVDAPIPFSQPQSQPKRKLPPRLQAAAVISLGKLSVQHEEMAKQLIPGLGRLLETTPHEAVRNNIVCCLCDWVIRYATAIDPVMPQVTACLRDPTPAVRKQTLVLLIHLLQEDYLKIRGTFFFRILQLACDDDESLRDLALFYVTQRLLHRQPTIIQQHFIECVFHFNDYKGHPTYNKFALTDREKKLFAIAGQQHARRRFQIYQFMLQNLDDEARFQLTFRLTRDVLHGVVEEVMSLKNASTEAVLKDALAVLSCDDIKLASLTTSTDDDPVEKEDIAQAIVQSTKKAIIAQVVKRNVIENIVPIVVALKRKLASNKSSLMGNLMQFLRELMKDYKDEIQEILAEDRQLMAEIDFDIKRYEQQERMDAELPTPRVDRTIPPPELVNPREDEQVRIPPNDRRSLANVRTSNPADRPVENAKKSNSVSETANVTVAEVLSAPTETQETTNKTRKSVGKTQVSFTNEGSRLNEDPVEKEQSVADTSIPFLQPNNPNMQNLPPMNVAAKRLLRSRIMSTPIRNVPVDDVSFQIRDVDLSEIHLPEVENQNQTDSLPELESTPKKKHKRRRCD</sequence>
<dbReference type="GO" id="GO:0000779">
    <property type="term" value="C:condensed chromosome, centromeric region"/>
    <property type="evidence" value="ECO:0007669"/>
    <property type="project" value="TreeGrafter"/>
</dbReference>
<evidence type="ECO:0000256" key="8">
    <source>
        <dbReference type="SAM" id="MobiDB-lite"/>
    </source>
</evidence>
<dbReference type="InterPro" id="IPR011989">
    <property type="entry name" value="ARM-like"/>
</dbReference>
<evidence type="ECO:0000256" key="5">
    <source>
        <dbReference type="ARBA" id="ARBA00023242"/>
    </source>
</evidence>
<dbReference type="Pfam" id="PF12717">
    <property type="entry name" value="Cnd1"/>
    <property type="match status" value="1"/>
</dbReference>
<feature type="compositionally biased region" description="Basic and acidic residues" evidence="8">
    <location>
        <begin position="1324"/>
        <end position="1335"/>
    </location>
</feature>
<feature type="coiled-coil region" evidence="7">
    <location>
        <begin position="1182"/>
        <end position="1209"/>
    </location>
</feature>
<evidence type="ECO:0000256" key="3">
    <source>
        <dbReference type="ARBA" id="ARBA00022776"/>
    </source>
</evidence>
<dbReference type="GO" id="GO:0051301">
    <property type="term" value="P:cell division"/>
    <property type="evidence" value="ECO:0007669"/>
    <property type="project" value="UniProtKB-KW"/>
</dbReference>
<dbReference type="OrthoDB" id="10263978at2759"/>
<name>A0A8J2RIP3_9CRUS</name>
<keyword evidence="2" id="KW-0132">Cell division</keyword>
<keyword evidence="5" id="KW-0539">Nucleus</keyword>
<reference evidence="10" key="1">
    <citation type="submission" date="2021-11" db="EMBL/GenBank/DDBJ databases">
        <authorList>
            <person name="Schell T."/>
        </authorList>
    </citation>
    <scope>NUCLEOTIDE SEQUENCE</scope>
    <source>
        <strain evidence="10">M5</strain>
    </source>
</reference>
<feature type="region of interest" description="Disordered" evidence="8">
    <location>
        <begin position="1221"/>
        <end position="1336"/>
    </location>
</feature>
<keyword evidence="11" id="KW-1185">Reference proteome</keyword>
<comment type="subcellular location">
    <subcellularLocation>
        <location evidence="1">Nucleus</location>
    </subcellularLocation>
</comment>
<organism evidence="10 11">
    <name type="scientific">Daphnia galeata</name>
    <dbReference type="NCBI Taxonomy" id="27404"/>
    <lineage>
        <taxon>Eukaryota</taxon>
        <taxon>Metazoa</taxon>
        <taxon>Ecdysozoa</taxon>
        <taxon>Arthropoda</taxon>
        <taxon>Crustacea</taxon>
        <taxon>Branchiopoda</taxon>
        <taxon>Diplostraca</taxon>
        <taxon>Cladocera</taxon>
        <taxon>Anomopoda</taxon>
        <taxon>Daphniidae</taxon>
        <taxon>Daphnia</taxon>
    </lineage>
</organism>
<proteinExistence type="predicted"/>
<dbReference type="GO" id="GO:0005634">
    <property type="term" value="C:nucleus"/>
    <property type="evidence" value="ECO:0007669"/>
    <property type="project" value="UniProtKB-SubCell"/>
</dbReference>
<feature type="region of interest" description="Disordered" evidence="8">
    <location>
        <begin position="201"/>
        <end position="228"/>
    </location>
</feature>
<evidence type="ECO:0000259" key="9">
    <source>
        <dbReference type="Pfam" id="PF12717"/>
    </source>
</evidence>
<evidence type="ECO:0000313" key="10">
    <source>
        <dbReference type="EMBL" id="CAH0100387.1"/>
    </source>
</evidence>